<dbReference type="GO" id="GO:0005769">
    <property type="term" value="C:early endosome"/>
    <property type="evidence" value="ECO:0007669"/>
    <property type="project" value="TreeGrafter"/>
</dbReference>
<organism evidence="11 12">
    <name type="scientific">Crotalus adamanteus</name>
    <name type="common">Eastern diamondback rattlesnake</name>
    <dbReference type="NCBI Taxonomy" id="8729"/>
    <lineage>
        <taxon>Eukaryota</taxon>
        <taxon>Metazoa</taxon>
        <taxon>Chordata</taxon>
        <taxon>Craniata</taxon>
        <taxon>Vertebrata</taxon>
        <taxon>Euteleostomi</taxon>
        <taxon>Lepidosauria</taxon>
        <taxon>Squamata</taxon>
        <taxon>Bifurcata</taxon>
        <taxon>Unidentata</taxon>
        <taxon>Episquamata</taxon>
        <taxon>Toxicofera</taxon>
        <taxon>Serpentes</taxon>
        <taxon>Colubroidea</taxon>
        <taxon>Viperidae</taxon>
        <taxon>Crotalinae</taxon>
        <taxon>Crotalus</taxon>
    </lineage>
</organism>
<evidence type="ECO:0000256" key="9">
    <source>
        <dbReference type="SAM" id="Phobius"/>
    </source>
</evidence>
<evidence type="ECO:0000259" key="10">
    <source>
        <dbReference type="PROSITE" id="PS50195"/>
    </source>
</evidence>
<dbReference type="PROSITE" id="PS50297">
    <property type="entry name" value="ANK_REP_REGION"/>
    <property type="match status" value="1"/>
</dbReference>
<proteinExistence type="inferred from homology"/>
<evidence type="ECO:0000256" key="4">
    <source>
        <dbReference type="ARBA" id="ARBA00057444"/>
    </source>
</evidence>
<dbReference type="Gene3D" id="2.30.29.30">
    <property type="entry name" value="Pleckstrin-homology domain (PH domain)/Phosphotyrosine-binding domain (PTB)"/>
    <property type="match status" value="1"/>
</dbReference>
<dbReference type="GO" id="GO:0035091">
    <property type="term" value="F:phosphatidylinositol binding"/>
    <property type="evidence" value="ECO:0007669"/>
    <property type="project" value="InterPro"/>
</dbReference>
<dbReference type="AlphaFoldDB" id="A0AAW1BMV8"/>
<evidence type="ECO:0000256" key="7">
    <source>
        <dbReference type="PROSITE-ProRule" id="PRU00023"/>
    </source>
</evidence>
<reference evidence="11 12" key="1">
    <citation type="journal article" date="2024" name="Proc. Natl. Acad. Sci. U.S.A.">
        <title>The genetic regulatory architecture and epigenomic basis for age-related changes in rattlesnake venom.</title>
        <authorList>
            <person name="Hogan M.P."/>
            <person name="Holding M.L."/>
            <person name="Nystrom G.S."/>
            <person name="Colston T.J."/>
            <person name="Bartlett D.A."/>
            <person name="Mason A.J."/>
            <person name="Ellsworth S.A."/>
            <person name="Rautsaw R.M."/>
            <person name="Lawrence K.C."/>
            <person name="Strickland J.L."/>
            <person name="He B."/>
            <person name="Fraser P."/>
            <person name="Margres M.J."/>
            <person name="Gilbert D.M."/>
            <person name="Gibbs H.L."/>
            <person name="Parkinson C.L."/>
            <person name="Rokyta D.R."/>
        </authorList>
    </citation>
    <scope>NUCLEOTIDE SEQUENCE [LARGE SCALE GENOMIC DNA]</scope>
    <source>
        <strain evidence="11">DRR0105</strain>
    </source>
</reference>
<dbReference type="InterPro" id="IPR036770">
    <property type="entry name" value="Ankyrin_rpt-contain_sf"/>
</dbReference>
<accession>A0AAW1BMV8</accession>
<dbReference type="PROSITE" id="PS50195">
    <property type="entry name" value="PX"/>
    <property type="match status" value="1"/>
</dbReference>
<keyword evidence="9" id="KW-0812">Transmembrane</keyword>
<dbReference type="GO" id="GO:0006886">
    <property type="term" value="P:intracellular protein transport"/>
    <property type="evidence" value="ECO:0007669"/>
    <property type="project" value="TreeGrafter"/>
</dbReference>
<dbReference type="Proteomes" id="UP001474421">
    <property type="component" value="Unassembled WGS sequence"/>
</dbReference>
<dbReference type="Gene3D" id="3.30.1520.10">
    <property type="entry name" value="Phox-like domain"/>
    <property type="match status" value="1"/>
</dbReference>
<dbReference type="InterPro" id="IPR036871">
    <property type="entry name" value="PX_dom_sf"/>
</dbReference>
<keyword evidence="9" id="KW-1133">Transmembrane helix</keyword>
<feature type="domain" description="PX" evidence="10">
    <location>
        <begin position="242"/>
        <end position="351"/>
    </location>
</feature>
<dbReference type="FunFam" id="3.10.20.90:FF:000230">
    <property type="entry name" value="Sorting nexin 31"/>
    <property type="match status" value="1"/>
</dbReference>
<dbReference type="InterPro" id="IPR011993">
    <property type="entry name" value="PH-like_dom_sf"/>
</dbReference>
<dbReference type="InterPro" id="IPR048763">
    <property type="entry name" value="SNX17-31_FERM_F1"/>
</dbReference>
<comment type="subunit">
    <text evidence="5">Interacts with CCDC22, CCDC93, VPS26C and VPS35L, associates with the retriever and CCC complexes.</text>
</comment>
<evidence type="ECO:0000256" key="1">
    <source>
        <dbReference type="ARBA" id="ARBA00010883"/>
    </source>
</evidence>
<feature type="region of interest" description="Disordered" evidence="8">
    <location>
        <begin position="649"/>
        <end position="707"/>
    </location>
</feature>
<evidence type="ECO:0000256" key="6">
    <source>
        <dbReference type="ARBA" id="ARBA00071903"/>
    </source>
</evidence>
<dbReference type="InterPro" id="IPR040842">
    <property type="entry name" value="SNX17/31_FERM"/>
</dbReference>
<evidence type="ECO:0000256" key="3">
    <source>
        <dbReference type="ARBA" id="ARBA00022927"/>
    </source>
</evidence>
<keyword evidence="9" id="KW-0472">Membrane</keyword>
<feature type="repeat" description="ANK" evidence="7">
    <location>
        <begin position="847"/>
        <end position="879"/>
    </location>
</feature>
<dbReference type="PANTHER" id="PTHR12431">
    <property type="entry name" value="SORTING NEXIN 17 AND 27"/>
    <property type="match status" value="1"/>
</dbReference>
<comment type="function">
    <text evidence="4">May be involved in protein trafficking.</text>
</comment>
<dbReference type="Pfam" id="PF21271">
    <property type="entry name" value="SNX17-31_F2_FERM"/>
    <property type="match status" value="1"/>
</dbReference>
<dbReference type="PROSITE" id="PS50088">
    <property type="entry name" value="ANK_REPEAT"/>
    <property type="match status" value="2"/>
</dbReference>
<dbReference type="Pfam" id="PF18116">
    <property type="entry name" value="SNX17_FERM_C"/>
    <property type="match status" value="1"/>
</dbReference>
<keyword evidence="3" id="KW-0653">Protein transport</keyword>
<dbReference type="SUPFAM" id="SSF48403">
    <property type="entry name" value="Ankyrin repeat"/>
    <property type="match status" value="1"/>
</dbReference>
<keyword evidence="12" id="KW-1185">Reference proteome</keyword>
<dbReference type="Pfam" id="PF00787">
    <property type="entry name" value="PX"/>
    <property type="match status" value="1"/>
</dbReference>
<gene>
    <name evidence="11" type="ORF">NXF25_007948</name>
</gene>
<evidence type="ECO:0000313" key="11">
    <source>
        <dbReference type="EMBL" id="KAK9403121.1"/>
    </source>
</evidence>
<dbReference type="EMBL" id="JAOTOJ010000003">
    <property type="protein sequence ID" value="KAK9403121.1"/>
    <property type="molecule type" value="Genomic_DNA"/>
</dbReference>
<dbReference type="PANTHER" id="PTHR12431:SF15">
    <property type="entry name" value="SORTING NEXIN-31"/>
    <property type="match status" value="1"/>
</dbReference>
<feature type="compositionally biased region" description="Basic and acidic residues" evidence="8">
    <location>
        <begin position="104"/>
        <end position="118"/>
    </location>
</feature>
<comment type="caution">
    <text evidence="11">The sequence shown here is derived from an EMBL/GenBank/DDBJ whole genome shotgun (WGS) entry which is preliminary data.</text>
</comment>
<dbReference type="SMART" id="SM00248">
    <property type="entry name" value="ANK"/>
    <property type="match status" value="3"/>
</dbReference>
<dbReference type="InterPro" id="IPR048767">
    <property type="entry name" value="SNX17-31_FERM_F2"/>
</dbReference>
<feature type="transmembrane region" description="Helical" evidence="9">
    <location>
        <begin position="994"/>
        <end position="1016"/>
    </location>
</feature>
<comment type="similarity">
    <text evidence="1">Belongs to the sorting nexin family.</text>
</comment>
<keyword evidence="2" id="KW-0813">Transport</keyword>
<evidence type="ECO:0000313" key="12">
    <source>
        <dbReference type="Proteomes" id="UP001474421"/>
    </source>
</evidence>
<dbReference type="InterPro" id="IPR002110">
    <property type="entry name" value="Ankyrin_rpt"/>
</dbReference>
<keyword evidence="7" id="KW-0040">ANK repeat</keyword>
<dbReference type="FunFam" id="1.20.80.60:FF:000001">
    <property type="entry name" value="Sorting nexin-17 isoform1"/>
    <property type="match status" value="1"/>
</dbReference>
<sequence>MRGSALSEATPRSAESPPPAPAPPRSSPAGGGEATAPLLRHVWSKQILPRPPCSTSSAPPDGSIDSAPGGRQRHEDALQHPSLRRAAGEVWRSLRGGVASLNGEGRRGGSRHEGRREGQCQTLPGAPARAMLCSSSAPRSMPHAGGGGNCALGPQLPHPGESPCREKAEGSGVRRVGRDGARRRGGISSRGDPESERAPPIPAAPKGKEERRAKMVLWGGSAASARAKCGLGGVGAWLPGVKTSLSGRARLAGWLAGRPGCAFLRLRGEASGFLFCKLRYSQLHRWNEQLRRVFGKGMPSFPPKFYLAMTKSMADERRTQLEQYLQNVSVDPSVTNSDVFISFFRKLQQETFKIQTQQAFLDVYLPDGRYLRIDIQTSDTAERVLEVISYKIELSRELIQYFSLFLIQDHNNGQISMLKKLAEFELPYVSLRSAKESACKIGIRKWYMDPSLDKVLMDCRTSVNLLYMQVVQELEMNWVKPNEEQKQKLLMLQKAPNKLKFLELVREIQHYGYIQLAPCSCDYPEVGCTATIHVGNNEISCCIKLPSNQIKEVNFKINRIRCWQVTFLGSVLGHGLDQFLELRIEYNESDKWRWIVFNTKQAFLLSSCLKKIISEQLMTTTKNDQEMQIEHPELDTAKKVSIRPSQIFHSGWQGGGGSDISRSARDASCDAGAQRGCESTHSRHSRARGKELRPGTGSAGSGAAGRLTAPLGSIGAWFRERFSLPPRRPAPKKRETRCGIAFGRPAQKAFGRSGTRVGRHEPPPPLRLPDVHWTIKWVRADLTILDHILHLLKLQVGYISHSVMSYVFVNDSSQTNVPLLQACIDGDFNYSKRLLESGFDPNIRDNRGRTGLHLAAARGNVDIAQLLHKFGGDLLATDYQGNTALHLCGHVDTIQFLVSNGLKIDICNHQGATPLVLAKRRGVNKDVIRLLESLEEQEVKGFNRGAHSKLETMQTAESESAMESHSLLNPNLQQGEGVLSSFRTTWQEFVEDLGFWRVLLLLVVIALLSLGIAYYVSGVLPFVENQPELLH</sequence>
<dbReference type="GO" id="GO:0032456">
    <property type="term" value="P:endocytic recycling"/>
    <property type="evidence" value="ECO:0007669"/>
    <property type="project" value="TreeGrafter"/>
</dbReference>
<feature type="compositionally biased region" description="Pro residues" evidence="8">
    <location>
        <begin position="16"/>
        <end position="26"/>
    </location>
</feature>
<dbReference type="FunFam" id="2.30.29.30:FF:000297">
    <property type="entry name" value="Sorting nexin 31"/>
    <property type="match status" value="1"/>
</dbReference>
<dbReference type="InterPro" id="IPR001683">
    <property type="entry name" value="PX_dom"/>
</dbReference>
<evidence type="ECO:0000256" key="5">
    <source>
        <dbReference type="ARBA" id="ARBA00063433"/>
    </source>
</evidence>
<dbReference type="Gene3D" id="3.10.20.90">
    <property type="entry name" value="Phosphatidylinositol 3-kinase Catalytic Subunit, Chain A, domain 1"/>
    <property type="match status" value="1"/>
</dbReference>
<dbReference type="Gene3D" id="1.20.80.60">
    <property type="match status" value="1"/>
</dbReference>
<name>A0AAW1BMV8_CROAD</name>
<dbReference type="SUPFAM" id="SSF64268">
    <property type="entry name" value="PX domain"/>
    <property type="match status" value="1"/>
</dbReference>
<dbReference type="Pfam" id="PF12796">
    <property type="entry name" value="Ank_2"/>
    <property type="match status" value="1"/>
</dbReference>
<dbReference type="Gene3D" id="1.25.40.20">
    <property type="entry name" value="Ankyrin repeat-containing domain"/>
    <property type="match status" value="2"/>
</dbReference>
<evidence type="ECO:0000256" key="2">
    <source>
        <dbReference type="ARBA" id="ARBA00022448"/>
    </source>
</evidence>
<dbReference type="Pfam" id="PF21273">
    <property type="entry name" value="SNX17-27-31_F1_FERM"/>
    <property type="match status" value="1"/>
</dbReference>
<feature type="region of interest" description="Disordered" evidence="8">
    <location>
        <begin position="1"/>
        <end position="210"/>
    </location>
</feature>
<feature type="repeat" description="ANK" evidence="7">
    <location>
        <begin position="814"/>
        <end position="846"/>
    </location>
</feature>
<protein>
    <recommendedName>
        <fullName evidence="6">Sorting nexin-31</fullName>
    </recommendedName>
</protein>
<evidence type="ECO:0000256" key="8">
    <source>
        <dbReference type="SAM" id="MobiDB-lite"/>
    </source>
</evidence>